<dbReference type="PROSITE" id="PS50207">
    <property type="entry name" value="CASPASE_P10"/>
    <property type="match status" value="1"/>
</dbReference>
<dbReference type="PIRSF" id="PIRSF038001">
    <property type="entry name" value="Caspase_ICE"/>
    <property type="match status" value="1"/>
</dbReference>
<dbReference type="Gene3D" id="3.40.50.1460">
    <property type="match status" value="1"/>
</dbReference>
<dbReference type="PROSITE" id="PS01121">
    <property type="entry name" value="CASPASE_HIS"/>
    <property type="match status" value="1"/>
</dbReference>
<evidence type="ECO:0000256" key="1">
    <source>
        <dbReference type="ARBA" id="ARBA00010134"/>
    </source>
</evidence>
<dbReference type="RefSeq" id="XP_022090409.1">
    <property type="nucleotide sequence ID" value="XM_022234717.1"/>
</dbReference>
<dbReference type="GO" id="GO:0006508">
    <property type="term" value="P:proteolysis"/>
    <property type="evidence" value="ECO:0007669"/>
    <property type="project" value="UniProtKB-KW"/>
</dbReference>
<dbReference type="PROSITE" id="PS50208">
    <property type="entry name" value="CASPASE_P20"/>
    <property type="match status" value="1"/>
</dbReference>
<evidence type="ECO:0000259" key="12">
    <source>
        <dbReference type="PROSITE" id="PS50209"/>
    </source>
</evidence>
<evidence type="ECO:0000313" key="13">
    <source>
        <dbReference type="Proteomes" id="UP000694845"/>
    </source>
</evidence>
<dbReference type="Proteomes" id="UP000694845">
    <property type="component" value="Unplaced"/>
</dbReference>
<organism evidence="13 14">
    <name type="scientific">Acanthaster planci</name>
    <name type="common">Crown-of-thorns starfish</name>
    <dbReference type="NCBI Taxonomy" id="133434"/>
    <lineage>
        <taxon>Eukaryota</taxon>
        <taxon>Metazoa</taxon>
        <taxon>Echinodermata</taxon>
        <taxon>Eleutherozoa</taxon>
        <taxon>Asterozoa</taxon>
        <taxon>Asteroidea</taxon>
        <taxon>Valvatacea</taxon>
        <taxon>Valvatida</taxon>
        <taxon>Acanthasteridae</taxon>
        <taxon>Acanthaster</taxon>
    </lineage>
</organism>
<dbReference type="InterPro" id="IPR001309">
    <property type="entry name" value="Pept_C14_p20"/>
</dbReference>
<dbReference type="SMART" id="SM00114">
    <property type="entry name" value="CARD"/>
    <property type="match status" value="1"/>
</dbReference>
<dbReference type="CDD" id="cd01671">
    <property type="entry name" value="CARD"/>
    <property type="match status" value="1"/>
</dbReference>
<reference evidence="14" key="1">
    <citation type="submission" date="2025-08" db="UniProtKB">
        <authorList>
            <consortium name="RefSeq"/>
        </authorList>
    </citation>
    <scope>IDENTIFICATION</scope>
</reference>
<dbReference type="GO" id="GO:0004197">
    <property type="term" value="F:cysteine-type endopeptidase activity"/>
    <property type="evidence" value="ECO:0007669"/>
    <property type="project" value="InterPro"/>
</dbReference>
<dbReference type="InterPro" id="IPR015917">
    <property type="entry name" value="Pept_C14A"/>
</dbReference>
<keyword evidence="3" id="KW-0053">Apoptosis</keyword>
<dbReference type="InterPro" id="IPR033139">
    <property type="entry name" value="Caspase_cys_AS"/>
</dbReference>
<dbReference type="GO" id="GO:0006915">
    <property type="term" value="P:apoptotic process"/>
    <property type="evidence" value="ECO:0007669"/>
    <property type="project" value="UniProtKB-KW"/>
</dbReference>
<dbReference type="Pfam" id="PF00619">
    <property type="entry name" value="CARD"/>
    <property type="match status" value="1"/>
</dbReference>
<dbReference type="SUPFAM" id="SSF47986">
    <property type="entry name" value="DEATH domain"/>
    <property type="match status" value="1"/>
</dbReference>
<dbReference type="InterPro" id="IPR001315">
    <property type="entry name" value="CARD"/>
</dbReference>
<dbReference type="OrthoDB" id="6116485at2759"/>
<dbReference type="PANTHER" id="PTHR47901">
    <property type="entry name" value="CASPASE RECRUITMENT DOMAIN-CONTAINING PROTEIN 18"/>
    <property type="match status" value="1"/>
</dbReference>
<evidence type="ECO:0000256" key="4">
    <source>
        <dbReference type="ARBA" id="ARBA00022801"/>
    </source>
</evidence>
<dbReference type="InterPro" id="IPR002138">
    <property type="entry name" value="Pept_C14_p10"/>
</dbReference>
<evidence type="ECO:0000259" key="11">
    <source>
        <dbReference type="PROSITE" id="PS50208"/>
    </source>
</evidence>
<dbReference type="PROSITE" id="PS50209">
    <property type="entry name" value="CARD"/>
    <property type="match status" value="1"/>
</dbReference>
<evidence type="ECO:0000256" key="3">
    <source>
        <dbReference type="ARBA" id="ARBA00022703"/>
    </source>
</evidence>
<proteinExistence type="inferred from homology"/>
<dbReference type="GeneID" id="110979155"/>
<evidence type="ECO:0000256" key="8">
    <source>
        <dbReference type="RuleBase" id="RU003971"/>
    </source>
</evidence>
<dbReference type="Gene3D" id="1.10.533.10">
    <property type="entry name" value="Death Domain, Fas"/>
    <property type="match status" value="1"/>
</dbReference>
<dbReference type="InterPro" id="IPR011600">
    <property type="entry name" value="Pept_C14_caspase"/>
</dbReference>
<name>A0A8B7YAZ1_ACAPL</name>
<keyword evidence="5" id="KW-0788">Thiol protease</keyword>
<evidence type="ECO:0000256" key="5">
    <source>
        <dbReference type="ARBA" id="ARBA00022807"/>
    </source>
</evidence>
<feature type="active site" evidence="7">
    <location>
        <position position="301"/>
    </location>
</feature>
<dbReference type="Pfam" id="PF00656">
    <property type="entry name" value="Peptidase_C14"/>
    <property type="match status" value="1"/>
</dbReference>
<keyword evidence="6" id="KW-0865">Zymogen</keyword>
<dbReference type="InterPro" id="IPR011029">
    <property type="entry name" value="DEATH-like_dom_sf"/>
</dbReference>
<dbReference type="PANTHER" id="PTHR47901:SF8">
    <property type="entry name" value="CASPASE-3"/>
    <property type="match status" value="1"/>
</dbReference>
<dbReference type="PRINTS" id="PR00376">
    <property type="entry name" value="IL1BCENZYME"/>
</dbReference>
<dbReference type="InterPro" id="IPR002398">
    <property type="entry name" value="Pept_C14"/>
</dbReference>
<evidence type="ECO:0000313" key="14">
    <source>
        <dbReference type="RefSeq" id="XP_022090409.1"/>
    </source>
</evidence>
<dbReference type="SMART" id="SM00115">
    <property type="entry name" value="CASc"/>
    <property type="match status" value="1"/>
</dbReference>
<keyword evidence="13" id="KW-1185">Reference proteome</keyword>
<feature type="region of interest" description="Disordered" evidence="9">
    <location>
        <begin position="89"/>
        <end position="111"/>
    </location>
</feature>
<feature type="domain" description="Caspase family p20" evidence="11">
    <location>
        <begin position="183"/>
        <end position="305"/>
    </location>
</feature>
<dbReference type="PROSITE" id="PS01122">
    <property type="entry name" value="CASPASE_CYS"/>
    <property type="match status" value="1"/>
</dbReference>
<dbReference type="CDD" id="cd00032">
    <property type="entry name" value="CASc"/>
    <property type="match status" value="1"/>
</dbReference>
<comment type="similarity">
    <text evidence="1 8">Belongs to the peptidase C14A family.</text>
</comment>
<dbReference type="OMA" id="SHCERSQ"/>
<feature type="domain" description="CARD" evidence="12">
    <location>
        <begin position="1"/>
        <end position="91"/>
    </location>
</feature>
<evidence type="ECO:0000256" key="2">
    <source>
        <dbReference type="ARBA" id="ARBA00022670"/>
    </source>
</evidence>
<keyword evidence="2" id="KW-0645">Protease</keyword>
<evidence type="ECO:0000256" key="7">
    <source>
        <dbReference type="PIRSR" id="PIRSR038001-1"/>
    </source>
</evidence>
<evidence type="ECO:0000256" key="9">
    <source>
        <dbReference type="SAM" id="MobiDB-lite"/>
    </source>
</evidence>
<dbReference type="GO" id="GO:0042981">
    <property type="term" value="P:regulation of apoptotic process"/>
    <property type="evidence" value="ECO:0007669"/>
    <property type="project" value="InterPro"/>
</dbReference>
<evidence type="ECO:0000259" key="10">
    <source>
        <dbReference type="PROSITE" id="PS50207"/>
    </source>
</evidence>
<dbReference type="KEGG" id="aplc:110979155"/>
<dbReference type="AlphaFoldDB" id="A0A8B7YAZ1"/>
<gene>
    <name evidence="14" type="primary">LOC110979155</name>
</gene>
<protein>
    <submittedName>
        <fullName evidence="14">LOW QUALITY PROTEIN: caspase-3-like</fullName>
    </submittedName>
</protein>
<accession>A0A8B7YAZ1</accession>
<dbReference type="InterPro" id="IPR029030">
    <property type="entry name" value="Caspase-like_dom_sf"/>
</dbReference>
<dbReference type="InterPro" id="IPR016129">
    <property type="entry name" value="Caspase_his_AS"/>
</dbReference>
<evidence type="ECO:0000256" key="6">
    <source>
        <dbReference type="ARBA" id="ARBA00023145"/>
    </source>
</evidence>
<sequence length="456" mass="51473">MEKHHKEALRKNRVALVQDMDLTYVFDGLVKRNIFEPAAYEDFKAEGKTRRKINQLFLNALERRGPRAFGAFVESLREHKHGILANKLDPASAPRYPAQMEPRPGREVNNPMDSLLVPQVDAKPEPMDIYPTQLLNSPPEDLQEPLWPGSGPAAVPITGMTAPTPTGQDDSDVENIYQMNSEPRGIAIIINNQIFVDLELREGSDIDRNELRNLFEMLGFRTVVKDNQTKQEMQATFYEFSKHDHGTLDCFVLAILSHGKEGTIYGVDGDTIQTEHIMGYFEGGRCPTLAGKPKLFFLQACRGRRYDYGFDAPDANAVAPSSASGSTAPTSHCERSQRMLEHELDRTDIGSAIRSKLPCQSDMLLAYSTVPDFVSWRTPGQGSWFVQSLCEVFRKYYQKEDLVSMLVKVNKKVARAYESSCGRRCKQMPAPVVMLCKKLFFPPVRAERGQERVQFS</sequence>
<dbReference type="SUPFAM" id="SSF52129">
    <property type="entry name" value="Caspase-like"/>
    <property type="match status" value="1"/>
</dbReference>
<keyword evidence="4" id="KW-0378">Hydrolase</keyword>
<feature type="active site" evidence="7">
    <location>
        <position position="258"/>
    </location>
</feature>
<feature type="domain" description="Caspase family p10" evidence="10">
    <location>
        <begin position="353"/>
        <end position="443"/>
    </location>
</feature>